<dbReference type="GO" id="GO:0044773">
    <property type="term" value="P:mitotic DNA damage checkpoint signaling"/>
    <property type="evidence" value="ECO:0007669"/>
    <property type="project" value="TreeGrafter"/>
</dbReference>
<dbReference type="HOGENOM" id="CLU_526808_0_0_1"/>
<feature type="domain" description="Protein kinase" evidence="2">
    <location>
        <begin position="221"/>
        <end position="485"/>
    </location>
</feature>
<feature type="region of interest" description="Disordered" evidence="1">
    <location>
        <begin position="492"/>
        <end position="517"/>
    </location>
</feature>
<evidence type="ECO:0000313" key="4">
    <source>
        <dbReference type="Proteomes" id="UP000005426"/>
    </source>
</evidence>
<evidence type="ECO:0000259" key="2">
    <source>
        <dbReference type="PROSITE" id="PS50011"/>
    </source>
</evidence>
<sequence length="517" mass="59129">MASTSDIGYFTFSAANEAAIHLLENVRREPSPPALISDEDSIGYRLSIPSAQSHSTPTCRHDQSCFIWRIGTGPSPNKVKAGVDSFTPEILLCPQASSPTPSSKTVRASINHIHATIYVHARSRVLVMESRTGRPIIYERGDMNNQDVVIYGGTSKRDRSCVLRRRQNFLRFGPYRFLLEFTVSPLQQDEFTKRINRHYPRHPHDPCSLVPTTDEEPEILWNVWLHQKIPSSLSVWSGVDIQDGQPVAVKALLNKAETRQYTIDQLDLASHYQSRPAKGILGILETWCEHWRSPPCLFRASSDLDHCQKTYFSMPLAKQNFLHDRWTQFKTMESVAYLYHTLCGLAELHNQGFTHGNIRPELLLICEKRAFISLCMDKPERPDASVCVAPEFWLSRGRESDLDATKLDIWALAASWLHRCLKAAPDLMVTQRSHASIQETLRRRNEAGDIKGPLYRLFRRMLAWEPHNRPSASEALEDEAWRPILAPRVVERKRKRAQTEQEGQSRRVRLAIPRVAE</sequence>
<dbReference type="PANTHER" id="PTHR44167">
    <property type="entry name" value="OVARIAN-SPECIFIC SERINE/THREONINE-PROTEIN KINASE LOK-RELATED"/>
    <property type="match status" value="1"/>
</dbReference>
<comment type="caution">
    <text evidence="3">The sequence shown here is derived from an EMBL/GenBank/DDBJ whole genome shotgun (WGS) entry which is preliminary data.</text>
</comment>
<dbReference type="GO" id="GO:0005634">
    <property type="term" value="C:nucleus"/>
    <property type="evidence" value="ECO:0007669"/>
    <property type="project" value="TreeGrafter"/>
</dbReference>
<dbReference type="PROSITE" id="PS50011">
    <property type="entry name" value="PROTEIN_KINASE_DOM"/>
    <property type="match status" value="1"/>
</dbReference>
<evidence type="ECO:0000313" key="3">
    <source>
        <dbReference type="EMBL" id="EHK43152.1"/>
    </source>
</evidence>
<dbReference type="InterPro" id="IPR000719">
    <property type="entry name" value="Prot_kinase_dom"/>
</dbReference>
<dbReference type="EMBL" id="ABDG02000026">
    <property type="protein sequence ID" value="EHK43152.1"/>
    <property type="molecule type" value="Genomic_DNA"/>
</dbReference>
<dbReference type="OMA" id="DQDVEIC"/>
<dbReference type="Proteomes" id="UP000005426">
    <property type="component" value="Unassembled WGS sequence"/>
</dbReference>
<name>G9P0G1_HYPAI</name>
<keyword evidence="4" id="KW-1185">Reference proteome</keyword>
<dbReference type="InterPro" id="IPR011009">
    <property type="entry name" value="Kinase-like_dom_sf"/>
</dbReference>
<dbReference type="KEGG" id="tatv:25783912"/>
<dbReference type="GO" id="GO:0004674">
    <property type="term" value="F:protein serine/threonine kinase activity"/>
    <property type="evidence" value="ECO:0007669"/>
    <property type="project" value="TreeGrafter"/>
</dbReference>
<dbReference type="SUPFAM" id="SSF56112">
    <property type="entry name" value="Protein kinase-like (PK-like)"/>
    <property type="match status" value="1"/>
</dbReference>
<dbReference type="STRING" id="452589.G9P0G1"/>
<dbReference type="eggNOG" id="ENOG502RPTH">
    <property type="taxonomic scope" value="Eukaryota"/>
</dbReference>
<proteinExistence type="predicted"/>
<dbReference type="GO" id="GO:0005524">
    <property type="term" value="F:ATP binding"/>
    <property type="evidence" value="ECO:0007669"/>
    <property type="project" value="InterPro"/>
</dbReference>
<dbReference type="Gene3D" id="1.10.510.10">
    <property type="entry name" value="Transferase(Phosphotransferase) domain 1"/>
    <property type="match status" value="1"/>
</dbReference>
<gene>
    <name evidence="3" type="ORF">TRIATDRAFT_34125</name>
</gene>
<dbReference type="SMART" id="SM00220">
    <property type="entry name" value="S_TKc"/>
    <property type="match status" value="1"/>
</dbReference>
<evidence type="ECO:0000256" key="1">
    <source>
        <dbReference type="SAM" id="MobiDB-lite"/>
    </source>
</evidence>
<organism evidence="3 4">
    <name type="scientific">Hypocrea atroviridis (strain ATCC 20476 / IMI 206040)</name>
    <name type="common">Trichoderma atroviride</name>
    <dbReference type="NCBI Taxonomy" id="452589"/>
    <lineage>
        <taxon>Eukaryota</taxon>
        <taxon>Fungi</taxon>
        <taxon>Dikarya</taxon>
        <taxon>Ascomycota</taxon>
        <taxon>Pezizomycotina</taxon>
        <taxon>Sordariomycetes</taxon>
        <taxon>Hypocreomycetidae</taxon>
        <taxon>Hypocreales</taxon>
        <taxon>Hypocreaceae</taxon>
        <taxon>Trichoderma</taxon>
    </lineage>
</organism>
<dbReference type="OrthoDB" id="5979581at2759"/>
<accession>G9P0G1</accession>
<dbReference type="PANTHER" id="PTHR44167:SF24">
    <property type="entry name" value="SERINE_THREONINE-PROTEIN KINASE CHK2"/>
    <property type="match status" value="1"/>
</dbReference>
<dbReference type="AlphaFoldDB" id="G9P0G1"/>
<reference evidence="3 4" key="1">
    <citation type="journal article" date="2011" name="Genome Biol.">
        <title>Comparative genome sequence analysis underscores mycoparasitism as the ancestral life style of Trichoderma.</title>
        <authorList>
            <person name="Kubicek C.P."/>
            <person name="Herrera-Estrella A."/>
            <person name="Seidl-Seiboth V."/>
            <person name="Martinez D.A."/>
            <person name="Druzhinina I.S."/>
            <person name="Thon M."/>
            <person name="Zeilinger S."/>
            <person name="Casas-Flores S."/>
            <person name="Horwitz B.A."/>
            <person name="Mukherjee P.K."/>
            <person name="Mukherjee M."/>
            <person name="Kredics L."/>
            <person name="Alcaraz L.D."/>
            <person name="Aerts A."/>
            <person name="Antal Z."/>
            <person name="Atanasova L."/>
            <person name="Cervantes-Badillo M.G."/>
            <person name="Challacombe J."/>
            <person name="Chertkov O."/>
            <person name="McCluskey K."/>
            <person name="Coulpier F."/>
            <person name="Deshpande N."/>
            <person name="von Doehren H."/>
            <person name="Ebbole D.J."/>
            <person name="Esquivel-Naranjo E.U."/>
            <person name="Fekete E."/>
            <person name="Flipphi M."/>
            <person name="Glaser F."/>
            <person name="Gomez-Rodriguez E.Y."/>
            <person name="Gruber S."/>
            <person name="Han C."/>
            <person name="Henrissat B."/>
            <person name="Hermosa R."/>
            <person name="Hernandez-Onate M."/>
            <person name="Karaffa L."/>
            <person name="Kosti I."/>
            <person name="Le Crom S."/>
            <person name="Lindquist E."/>
            <person name="Lucas S."/>
            <person name="Luebeck M."/>
            <person name="Luebeck P.S."/>
            <person name="Margeot A."/>
            <person name="Metz B."/>
            <person name="Misra M."/>
            <person name="Nevalainen H."/>
            <person name="Omann M."/>
            <person name="Packer N."/>
            <person name="Perrone G."/>
            <person name="Uresti-Rivera E.E."/>
            <person name="Salamov A."/>
            <person name="Schmoll M."/>
            <person name="Seiboth B."/>
            <person name="Shapiro H."/>
            <person name="Sukno S."/>
            <person name="Tamayo-Ramos J.A."/>
            <person name="Tisch D."/>
            <person name="Wiest A."/>
            <person name="Wilkinson H.H."/>
            <person name="Zhang M."/>
            <person name="Coutinho P.M."/>
            <person name="Kenerley C.M."/>
            <person name="Monte E."/>
            <person name="Baker S.E."/>
            <person name="Grigoriev I.V."/>
        </authorList>
    </citation>
    <scope>NUCLEOTIDE SEQUENCE [LARGE SCALE GENOMIC DNA]</scope>
    <source>
        <strain evidence="4">ATCC 20476 / IMI 206040</strain>
    </source>
</reference>
<dbReference type="RefSeq" id="XP_013940633.1">
    <property type="nucleotide sequence ID" value="XM_014085158.1"/>
</dbReference>
<dbReference type="GeneID" id="25783912"/>
<protein>
    <recommendedName>
        <fullName evidence="2">Protein kinase domain-containing protein</fullName>
    </recommendedName>
</protein>